<sequence>MFEYVAEITKYRVAPTDENGVFKYAYTTSNGIDVQAAGSPIESIGIYSYISPEGVPIEVRYIADELGFHAVGRHLPRPPPIPDYILPVTRPLDRNAYTIYYNNKPANKMGHFMFEFQTSNGITTKAAGNEHGFSGVVQYVSLEGLPITMTYVADSDGYHPDGEHIPKIPNHITKSIEYIRTHPAVDEKKSRKISNEHELVHGSWEYCSPKKQFRSWLICWQITINTD</sequence>
<dbReference type="STRING" id="7375.A0A0L0CNV5"/>
<dbReference type="PROSITE" id="PS00233">
    <property type="entry name" value="CHIT_BIND_RR_1"/>
    <property type="match status" value="2"/>
</dbReference>
<dbReference type="InterPro" id="IPR050468">
    <property type="entry name" value="Cuticle_Struct_Prot"/>
</dbReference>
<dbReference type="PANTHER" id="PTHR10380:SF237">
    <property type="entry name" value="CUTICULAR PROTEIN 65AU, ISOFORM A-RELATED"/>
    <property type="match status" value="1"/>
</dbReference>
<dbReference type="InterPro" id="IPR000618">
    <property type="entry name" value="Insect_cuticle"/>
</dbReference>
<name>A0A0L0CNV5_LUCCU</name>
<dbReference type="GO" id="GO:0062129">
    <property type="term" value="C:chitin-based extracellular matrix"/>
    <property type="evidence" value="ECO:0007669"/>
    <property type="project" value="TreeGrafter"/>
</dbReference>
<dbReference type="PROSITE" id="PS51155">
    <property type="entry name" value="CHIT_BIND_RR_2"/>
    <property type="match status" value="2"/>
</dbReference>
<dbReference type="EMBL" id="JRES01000122">
    <property type="protein sequence ID" value="KNC34010.1"/>
    <property type="molecule type" value="Genomic_DNA"/>
</dbReference>
<dbReference type="InterPro" id="IPR031311">
    <property type="entry name" value="CHIT_BIND_RR_consensus"/>
</dbReference>
<organism evidence="3 4">
    <name type="scientific">Lucilia cuprina</name>
    <name type="common">Green bottle fly</name>
    <name type="synonym">Australian sheep blowfly</name>
    <dbReference type="NCBI Taxonomy" id="7375"/>
    <lineage>
        <taxon>Eukaryota</taxon>
        <taxon>Metazoa</taxon>
        <taxon>Ecdysozoa</taxon>
        <taxon>Arthropoda</taxon>
        <taxon>Hexapoda</taxon>
        <taxon>Insecta</taxon>
        <taxon>Pterygota</taxon>
        <taxon>Neoptera</taxon>
        <taxon>Endopterygota</taxon>
        <taxon>Diptera</taxon>
        <taxon>Brachycera</taxon>
        <taxon>Muscomorpha</taxon>
        <taxon>Oestroidea</taxon>
        <taxon>Calliphoridae</taxon>
        <taxon>Luciliinae</taxon>
        <taxon>Lucilia</taxon>
    </lineage>
</organism>
<dbReference type="OMA" id="WQITINT"/>
<dbReference type="GO" id="GO:0008010">
    <property type="term" value="F:structural constituent of chitin-based larval cuticle"/>
    <property type="evidence" value="ECO:0007669"/>
    <property type="project" value="TreeGrafter"/>
</dbReference>
<evidence type="ECO:0000313" key="3">
    <source>
        <dbReference type="EMBL" id="KNC34010.1"/>
    </source>
</evidence>
<evidence type="ECO:0000256" key="2">
    <source>
        <dbReference type="PROSITE-ProRule" id="PRU00497"/>
    </source>
</evidence>
<comment type="caution">
    <text evidence="3">The sequence shown here is derived from an EMBL/GenBank/DDBJ whole genome shotgun (WGS) entry which is preliminary data.</text>
</comment>
<accession>A0A0L0CNV5</accession>
<keyword evidence="1 2" id="KW-0193">Cuticle</keyword>
<proteinExistence type="predicted"/>
<gene>
    <name evidence="3" type="ORF">FF38_10873</name>
</gene>
<dbReference type="AlphaFoldDB" id="A0A0L0CNV5"/>
<dbReference type="Proteomes" id="UP000037069">
    <property type="component" value="Unassembled WGS sequence"/>
</dbReference>
<dbReference type="PANTHER" id="PTHR10380">
    <property type="entry name" value="CUTICLE PROTEIN"/>
    <property type="match status" value="1"/>
</dbReference>
<reference evidence="3 4" key="1">
    <citation type="journal article" date="2015" name="Nat. Commun.">
        <title>Lucilia cuprina genome unlocks parasitic fly biology to underpin future interventions.</title>
        <authorList>
            <person name="Anstead C.A."/>
            <person name="Korhonen P.K."/>
            <person name="Young N.D."/>
            <person name="Hall R.S."/>
            <person name="Jex A.R."/>
            <person name="Murali S.C."/>
            <person name="Hughes D.S."/>
            <person name="Lee S.F."/>
            <person name="Perry T."/>
            <person name="Stroehlein A.J."/>
            <person name="Ansell B.R."/>
            <person name="Breugelmans B."/>
            <person name="Hofmann A."/>
            <person name="Qu J."/>
            <person name="Dugan S."/>
            <person name="Lee S.L."/>
            <person name="Chao H."/>
            <person name="Dinh H."/>
            <person name="Han Y."/>
            <person name="Doddapaneni H.V."/>
            <person name="Worley K.C."/>
            <person name="Muzny D.M."/>
            <person name="Ioannidis P."/>
            <person name="Waterhouse R.M."/>
            <person name="Zdobnov E.M."/>
            <person name="James P.J."/>
            <person name="Bagnall N.H."/>
            <person name="Kotze A.C."/>
            <person name="Gibbs R.A."/>
            <person name="Richards S."/>
            <person name="Batterham P."/>
            <person name="Gasser R.B."/>
        </authorList>
    </citation>
    <scope>NUCLEOTIDE SEQUENCE [LARGE SCALE GENOMIC DNA]</scope>
    <source>
        <strain evidence="3 4">LS</strain>
        <tissue evidence="3">Full body</tissue>
    </source>
</reference>
<protein>
    <submittedName>
        <fullName evidence="3">Pupal cuticle protein Edg-78E</fullName>
    </submittedName>
</protein>
<evidence type="ECO:0000313" key="4">
    <source>
        <dbReference type="Proteomes" id="UP000037069"/>
    </source>
</evidence>
<dbReference type="Pfam" id="PF00379">
    <property type="entry name" value="Chitin_bind_4"/>
    <property type="match status" value="2"/>
</dbReference>
<dbReference type="OrthoDB" id="8010720at2759"/>
<keyword evidence="4" id="KW-1185">Reference proteome</keyword>
<evidence type="ECO:0000256" key="1">
    <source>
        <dbReference type="ARBA" id="ARBA00022460"/>
    </source>
</evidence>